<evidence type="ECO:0000313" key="2">
    <source>
        <dbReference type="Proteomes" id="UP000664417"/>
    </source>
</evidence>
<accession>A0A8J7U0A9</accession>
<reference evidence="1" key="1">
    <citation type="submission" date="2021-03" db="EMBL/GenBank/DDBJ databases">
        <authorList>
            <person name="Wang G."/>
        </authorList>
    </citation>
    <scope>NUCLEOTIDE SEQUENCE</scope>
    <source>
        <strain evidence="1">KCTC 12899</strain>
    </source>
</reference>
<proteinExistence type="predicted"/>
<organism evidence="1 2">
    <name type="scientific">Acanthopleuribacter pedis</name>
    <dbReference type="NCBI Taxonomy" id="442870"/>
    <lineage>
        <taxon>Bacteria</taxon>
        <taxon>Pseudomonadati</taxon>
        <taxon>Acidobacteriota</taxon>
        <taxon>Holophagae</taxon>
        <taxon>Acanthopleuribacterales</taxon>
        <taxon>Acanthopleuribacteraceae</taxon>
        <taxon>Acanthopleuribacter</taxon>
    </lineage>
</organism>
<keyword evidence="2" id="KW-1185">Reference proteome</keyword>
<comment type="caution">
    <text evidence="1">The sequence shown here is derived from an EMBL/GenBank/DDBJ whole genome shotgun (WGS) entry which is preliminary data.</text>
</comment>
<dbReference type="PANTHER" id="PTHR47406:SF2">
    <property type="entry name" value="ALPHA GLUCURONIDASE N-TERMINAL DOMAIN-CONTAINING PROTEIN"/>
    <property type="match status" value="1"/>
</dbReference>
<dbReference type="EMBL" id="JAFREP010000001">
    <property type="protein sequence ID" value="MBO1316878.1"/>
    <property type="molecule type" value="Genomic_DNA"/>
</dbReference>
<dbReference type="Pfam" id="PF16126">
    <property type="entry name" value="DUF4838"/>
    <property type="match status" value="1"/>
</dbReference>
<gene>
    <name evidence="1" type="ORF">J3U88_00300</name>
</gene>
<dbReference type="PANTHER" id="PTHR47406">
    <property type="entry name" value="COAGULATION FACTOR 5/8 TYPE, C-TERMINAL"/>
    <property type="match status" value="1"/>
</dbReference>
<sequence length="608" mass="71470">MSANLPGVAADGFPLYREGRWLPELRVVSGPSRQINRFTRMLIREQLPEALSSEKGVEPITLEAVASAGSAEKPVIILVVGADAQRLLGDAVSLADLQEGFVFAFPRPNQMVIAALNHDGLFFGTADFLERYLNRRWLFPGEPGWSRPIIRDLRIPTRTVVERPAFRHRKLSGMLGPGWETWGYFHKAFDYVHRHHSFIQWLPPEQYNHLHHFFPEIDGKRMVPGGNHVYVWQPCLHAEGLLEEVVNNIRIYLDCHPHQKTVSLAINDSIRWCHCQYCAPFYEEANSLGLLHASELYYPWVNQVIEEVLVTHPDIWFGLIAYANVHDPPLQNPEIHPRVIPFLTYERLRWLRGNYREVDLARHRGYRDRGLQVGWYDYIYGTPYLIPRPLFRQLTDLFRTASENGVAHFYLEIYPNFGEGPKPYLVTKLLWDPYIDVEATLRDWYVHAVGEAAAGDLAAYFAFWENYWYERVPELPWFHKGYTYLYFQFPDYLRALTFDDIHLCDTLMGRVLAKAETPEQQKRASLLYRAYRLYRAHVVSYIGLVKGEMEPGQTRIDYVSTDLRRYRLMQETLDHVFLFHPLRFDFRRNLHELNWAHPELWRDDREKR</sequence>
<dbReference type="AlphaFoldDB" id="A0A8J7U0A9"/>
<protein>
    <submittedName>
        <fullName evidence="1">DUF4838 domain-containing protein</fullName>
    </submittedName>
</protein>
<name>A0A8J7U0A9_9BACT</name>
<dbReference type="RefSeq" id="WP_207856115.1">
    <property type="nucleotide sequence ID" value="NZ_JAFREP010000001.1"/>
</dbReference>
<dbReference type="Proteomes" id="UP000664417">
    <property type="component" value="Unassembled WGS sequence"/>
</dbReference>
<dbReference type="InterPro" id="IPR032287">
    <property type="entry name" value="DUF4838"/>
</dbReference>
<evidence type="ECO:0000313" key="1">
    <source>
        <dbReference type="EMBL" id="MBO1316878.1"/>
    </source>
</evidence>